<reference evidence="2 3" key="1">
    <citation type="submission" date="2019-02" db="EMBL/GenBank/DDBJ databases">
        <title>Deep-cultivation of Planctomycetes and their phenomic and genomic characterization uncovers novel biology.</title>
        <authorList>
            <person name="Wiegand S."/>
            <person name="Jogler M."/>
            <person name="Boedeker C."/>
            <person name="Pinto D."/>
            <person name="Vollmers J."/>
            <person name="Rivas-Marin E."/>
            <person name="Kohn T."/>
            <person name="Peeters S.H."/>
            <person name="Heuer A."/>
            <person name="Rast P."/>
            <person name="Oberbeckmann S."/>
            <person name="Bunk B."/>
            <person name="Jeske O."/>
            <person name="Meyerdierks A."/>
            <person name="Storesund J.E."/>
            <person name="Kallscheuer N."/>
            <person name="Luecker S."/>
            <person name="Lage O.M."/>
            <person name="Pohl T."/>
            <person name="Merkel B.J."/>
            <person name="Hornburger P."/>
            <person name="Mueller R.-W."/>
            <person name="Bruemmer F."/>
            <person name="Labrenz M."/>
            <person name="Spormann A.M."/>
            <person name="Op den Camp H."/>
            <person name="Overmann J."/>
            <person name="Amann R."/>
            <person name="Jetten M.S.M."/>
            <person name="Mascher T."/>
            <person name="Medema M.H."/>
            <person name="Devos D.P."/>
            <person name="Kaster A.-K."/>
            <person name="Ovreas L."/>
            <person name="Rohde M."/>
            <person name="Galperin M.Y."/>
            <person name="Jogler C."/>
        </authorList>
    </citation>
    <scope>NUCLEOTIDE SEQUENCE [LARGE SCALE GENOMIC DNA]</scope>
    <source>
        <strain evidence="2 3">Pla133</strain>
    </source>
</reference>
<evidence type="ECO:0000313" key="3">
    <source>
        <dbReference type="Proteomes" id="UP000316921"/>
    </source>
</evidence>
<dbReference type="Proteomes" id="UP000316921">
    <property type="component" value="Chromosome"/>
</dbReference>
<dbReference type="RefSeq" id="WP_145064796.1">
    <property type="nucleotide sequence ID" value="NZ_CP036287.1"/>
</dbReference>
<evidence type="ECO:0008006" key="4">
    <source>
        <dbReference type="Google" id="ProtNLM"/>
    </source>
</evidence>
<dbReference type="EMBL" id="CP036287">
    <property type="protein sequence ID" value="QDU67002.1"/>
    <property type="molecule type" value="Genomic_DNA"/>
</dbReference>
<organism evidence="2 3">
    <name type="scientific">Engelhardtia mirabilis</name>
    <dbReference type="NCBI Taxonomy" id="2528011"/>
    <lineage>
        <taxon>Bacteria</taxon>
        <taxon>Pseudomonadati</taxon>
        <taxon>Planctomycetota</taxon>
        <taxon>Planctomycetia</taxon>
        <taxon>Planctomycetia incertae sedis</taxon>
        <taxon>Engelhardtia</taxon>
    </lineage>
</organism>
<sequence length="400" mass="41730" precursor="true">MTGRHALPMVGLLILPLAACGGSEPGVANGSTGSSPTNSGVAAAVAGPAAAQSAGLHCAEPAFNFGSIWEGQIVEHTFELVAAGDAPVKVEAVRTTCGCTIPRLSRSDGRTFVEGQTLEPGEGLSLNVRFSSLQRTGTHDRPVTLYGNVSPEGRYQVKLTGVVQPRLQANQEVAEMGTLLRSETARAEVELVSADGEPVLLLPPRPPGGPAGNSVAPWPAELGLQLVPEDPDQRGRSAHWTAVLELSAGGESAAFHWPVRIEIADEDGDYTSTGATIYARWNRVRPVESMPRALALGVLRQGVLKSASVRLVAHSEDVDLAGLDVAGATIEAAVQGQEVGEFLQLVLRPGETSAEANLELVVDGLPSGLTGPLRGRVLLPLGREDQEFLEVRLDGVIAAG</sequence>
<dbReference type="Gene3D" id="2.60.40.10">
    <property type="entry name" value="Immunoglobulins"/>
    <property type="match status" value="1"/>
</dbReference>
<dbReference type="InterPro" id="IPR013783">
    <property type="entry name" value="Ig-like_fold"/>
</dbReference>
<feature type="chain" id="PRO_5022127014" description="DUF1573 domain-containing protein" evidence="1">
    <location>
        <begin position="22"/>
        <end position="400"/>
    </location>
</feature>
<dbReference type="Pfam" id="PF07610">
    <property type="entry name" value="DUF1573"/>
    <property type="match status" value="1"/>
</dbReference>
<dbReference type="PANTHER" id="PTHR37833">
    <property type="entry name" value="LIPOPROTEIN-RELATED"/>
    <property type="match status" value="1"/>
</dbReference>
<dbReference type="InterPro" id="IPR011467">
    <property type="entry name" value="DUF1573"/>
</dbReference>
<accession>A0A518BJ56</accession>
<dbReference type="PANTHER" id="PTHR37833:SF1">
    <property type="entry name" value="SIGNAL PEPTIDE PROTEIN"/>
    <property type="match status" value="1"/>
</dbReference>
<keyword evidence="1" id="KW-0732">Signal</keyword>
<dbReference type="KEGG" id="pbap:Pla133_20790"/>
<dbReference type="AlphaFoldDB" id="A0A518BJ56"/>
<protein>
    <recommendedName>
        <fullName evidence="4">DUF1573 domain-containing protein</fullName>
    </recommendedName>
</protein>
<keyword evidence="3" id="KW-1185">Reference proteome</keyword>
<gene>
    <name evidence="2" type="ORF">Pla133_20790</name>
</gene>
<feature type="signal peptide" evidence="1">
    <location>
        <begin position="1"/>
        <end position="21"/>
    </location>
</feature>
<evidence type="ECO:0000256" key="1">
    <source>
        <dbReference type="SAM" id="SignalP"/>
    </source>
</evidence>
<evidence type="ECO:0000313" key="2">
    <source>
        <dbReference type="EMBL" id="QDU67002.1"/>
    </source>
</evidence>
<name>A0A518BJ56_9BACT</name>
<proteinExistence type="predicted"/>